<dbReference type="InterPro" id="IPR000994">
    <property type="entry name" value="Pept_M24"/>
</dbReference>
<name>A0AAE1UL98_9EUCA</name>
<dbReference type="CDD" id="cd01085">
    <property type="entry name" value="APP"/>
    <property type="match status" value="1"/>
</dbReference>
<dbReference type="Pfam" id="PF16188">
    <property type="entry name" value="Peptidase_M24_C"/>
    <property type="match status" value="1"/>
</dbReference>
<dbReference type="PANTHER" id="PTHR43763">
    <property type="entry name" value="XAA-PRO AMINOPEPTIDASE 1"/>
    <property type="match status" value="1"/>
</dbReference>
<dbReference type="Gene3D" id="3.90.230.10">
    <property type="entry name" value="Creatinase/methionine aminopeptidase superfamily"/>
    <property type="match status" value="1"/>
</dbReference>
<reference evidence="3" key="1">
    <citation type="submission" date="2023-11" db="EMBL/GenBank/DDBJ databases">
        <title>Genome assemblies of two species of porcelain crab, Petrolisthes cinctipes and Petrolisthes manimaculis (Anomura: Porcellanidae).</title>
        <authorList>
            <person name="Angst P."/>
        </authorList>
    </citation>
    <scope>NUCLEOTIDE SEQUENCE</scope>
    <source>
        <strain evidence="3">PB745_02</strain>
        <tissue evidence="3">Gill</tissue>
    </source>
</reference>
<dbReference type="Proteomes" id="UP001292094">
    <property type="component" value="Unassembled WGS sequence"/>
</dbReference>
<protein>
    <recommendedName>
        <fullName evidence="5">Xaa-Pro aminopeptidase</fullName>
    </recommendedName>
</protein>
<evidence type="ECO:0000313" key="4">
    <source>
        <dbReference type="Proteomes" id="UP001292094"/>
    </source>
</evidence>
<evidence type="ECO:0000259" key="1">
    <source>
        <dbReference type="Pfam" id="PF00557"/>
    </source>
</evidence>
<sequence length="384" mass="42739">MVGQDRVQLYTPNEKITPEIEAHLHVADCGVSICVEILPYENIVAGLSSLETDSTVSSILVSTGSSYSIYNAIPSSKRVIGENPIHNMKAQKNEVERVGMRRAHVKDGVALCDFLSFLESEIVSGMVWDELSASNKSEEFRAQQLDFVSLSFATISAFGPNGAIIHYEAEESTNALIDTTSLYLIDSGAQFLDGTTDVTRTMHFGDPDPFQIEAYTRVLKGQLDFADVVFPASSRTAYYDIDILARRPLYDVGLDYRHGTSHGIGMFLYVHETTFPYYVLGEFMSDEPGYYEDGAFGIRLENTIEVVEATTPYNFSGPSLTFQHNTLVPYEAKLIDATMLTQRQCTILNEYHSRVLDVVGTEMLNQGRQDGYNWLVTKTTPIAC</sequence>
<evidence type="ECO:0000313" key="3">
    <source>
        <dbReference type="EMBL" id="KAK4322354.1"/>
    </source>
</evidence>
<dbReference type="Pfam" id="PF00557">
    <property type="entry name" value="Peptidase_M24"/>
    <property type="match status" value="1"/>
</dbReference>
<comment type="caution">
    <text evidence="3">The sequence shown here is derived from an EMBL/GenBank/DDBJ whole genome shotgun (WGS) entry which is preliminary data.</text>
</comment>
<accession>A0AAE1UL98</accession>
<dbReference type="InterPro" id="IPR033740">
    <property type="entry name" value="Pept_M24B"/>
</dbReference>
<dbReference type="InterPro" id="IPR050422">
    <property type="entry name" value="X-Pro_aminopeptidase_P"/>
</dbReference>
<organism evidence="3 4">
    <name type="scientific">Petrolisthes manimaculis</name>
    <dbReference type="NCBI Taxonomy" id="1843537"/>
    <lineage>
        <taxon>Eukaryota</taxon>
        <taxon>Metazoa</taxon>
        <taxon>Ecdysozoa</taxon>
        <taxon>Arthropoda</taxon>
        <taxon>Crustacea</taxon>
        <taxon>Multicrustacea</taxon>
        <taxon>Malacostraca</taxon>
        <taxon>Eumalacostraca</taxon>
        <taxon>Eucarida</taxon>
        <taxon>Decapoda</taxon>
        <taxon>Pleocyemata</taxon>
        <taxon>Anomura</taxon>
        <taxon>Galatheoidea</taxon>
        <taxon>Porcellanidae</taxon>
        <taxon>Petrolisthes</taxon>
    </lineage>
</organism>
<gene>
    <name evidence="3" type="ORF">Pmani_006911</name>
</gene>
<dbReference type="SUPFAM" id="SSF55920">
    <property type="entry name" value="Creatinase/aminopeptidase"/>
    <property type="match status" value="1"/>
</dbReference>
<evidence type="ECO:0000259" key="2">
    <source>
        <dbReference type="Pfam" id="PF16188"/>
    </source>
</evidence>
<dbReference type="InterPro" id="IPR029149">
    <property type="entry name" value="Creatin/AminoP/Spt16_N"/>
</dbReference>
<feature type="domain" description="Peptidase M24" evidence="1">
    <location>
        <begin position="99"/>
        <end position="307"/>
    </location>
</feature>
<keyword evidence="4" id="KW-1185">Reference proteome</keyword>
<feature type="domain" description="Peptidase M24 C-terminal" evidence="2">
    <location>
        <begin position="319"/>
        <end position="382"/>
    </location>
</feature>
<dbReference type="EMBL" id="JAWZYT010000523">
    <property type="protein sequence ID" value="KAK4322354.1"/>
    <property type="molecule type" value="Genomic_DNA"/>
</dbReference>
<dbReference type="InterPro" id="IPR036005">
    <property type="entry name" value="Creatinase/aminopeptidase-like"/>
</dbReference>
<dbReference type="PANTHER" id="PTHR43763:SF6">
    <property type="entry name" value="XAA-PRO AMINOPEPTIDASE 1"/>
    <property type="match status" value="1"/>
</dbReference>
<dbReference type="InterPro" id="IPR032416">
    <property type="entry name" value="Peptidase_M24_C"/>
</dbReference>
<evidence type="ECO:0008006" key="5">
    <source>
        <dbReference type="Google" id="ProtNLM"/>
    </source>
</evidence>
<proteinExistence type="predicted"/>
<dbReference type="FunFam" id="3.90.230.10:FF:000004">
    <property type="entry name" value="xaa-Pro aminopeptidase 1 isoform X1"/>
    <property type="match status" value="1"/>
</dbReference>
<dbReference type="Gene3D" id="3.40.350.10">
    <property type="entry name" value="Creatinase/prolidase N-terminal domain"/>
    <property type="match status" value="1"/>
</dbReference>
<dbReference type="Pfam" id="PF16189">
    <property type="entry name" value="Creatinase_N_2"/>
    <property type="match status" value="1"/>
</dbReference>
<dbReference type="AlphaFoldDB" id="A0AAE1UL98"/>
<dbReference type="GO" id="GO:0070006">
    <property type="term" value="F:metalloaminopeptidase activity"/>
    <property type="evidence" value="ECO:0007669"/>
    <property type="project" value="InterPro"/>
</dbReference>